<gene>
    <name evidence="3" type="ORF">GCM10007053_23620</name>
</gene>
<accession>A0A918XKF3</accession>
<keyword evidence="1" id="KW-0732">Signal</keyword>
<keyword evidence="4" id="KW-1185">Reference proteome</keyword>
<name>A0A918XKF3_9GAMM</name>
<evidence type="ECO:0000259" key="2">
    <source>
        <dbReference type="PROSITE" id="PS50983"/>
    </source>
</evidence>
<feature type="signal peptide" evidence="1">
    <location>
        <begin position="1"/>
        <end position="29"/>
    </location>
</feature>
<sequence length="302" mass="31545">MQRIGVARRLLPSVAIFASLLCLWSPAHANDCKPVADSSRISVAGGSITEILFELGVSERIVGVDRTSNYPAEARELPQLGYVRNLSAEGMLSLAPTLVLGEHDMGPPNVLEQLSRVGVPIVAVPERFDRSGIVAKVRCVGDVVAEADRARAIINALPQAPVPSGAPERGLVILNMEEGAPIAAGADTSGHGFLALAGVENVLDFEGWKPVSAEALAAAKPDIIVITERGLKSAGGIDRLLAHPALASTPAAGSRAVLSLDGMAMLGFGLRTVTAAQELRTYLDEMNSAMQVPVSHDANGRD</sequence>
<dbReference type="Pfam" id="PF01497">
    <property type="entry name" value="Peripla_BP_2"/>
    <property type="match status" value="1"/>
</dbReference>
<dbReference type="PROSITE" id="PS50983">
    <property type="entry name" value="FE_B12_PBP"/>
    <property type="match status" value="1"/>
</dbReference>
<reference evidence="3" key="1">
    <citation type="journal article" date="2014" name="Int. J. Syst. Evol. Microbiol.">
        <title>Complete genome sequence of Corynebacterium casei LMG S-19264T (=DSM 44701T), isolated from a smear-ripened cheese.</title>
        <authorList>
            <consortium name="US DOE Joint Genome Institute (JGI-PGF)"/>
            <person name="Walter F."/>
            <person name="Albersmeier A."/>
            <person name="Kalinowski J."/>
            <person name="Ruckert C."/>
        </authorList>
    </citation>
    <scope>NUCLEOTIDE SEQUENCE</scope>
    <source>
        <strain evidence="3">KCTC 23430</strain>
    </source>
</reference>
<dbReference type="PANTHER" id="PTHR30535:SF4">
    <property type="entry name" value="HEMIN-BINDING PERIPLASMIC PROTEIN HMUT"/>
    <property type="match status" value="1"/>
</dbReference>
<evidence type="ECO:0000313" key="3">
    <source>
        <dbReference type="EMBL" id="GHD35978.1"/>
    </source>
</evidence>
<dbReference type="PANTHER" id="PTHR30535">
    <property type="entry name" value="VITAMIN B12-BINDING PROTEIN"/>
    <property type="match status" value="1"/>
</dbReference>
<comment type="caution">
    <text evidence="3">The sequence shown here is derived from an EMBL/GenBank/DDBJ whole genome shotgun (WGS) entry which is preliminary data.</text>
</comment>
<dbReference type="InterPro" id="IPR002491">
    <property type="entry name" value="ABC_transptr_periplasmic_BD"/>
</dbReference>
<proteinExistence type="predicted"/>
<reference evidence="3" key="2">
    <citation type="submission" date="2020-09" db="EMBL/GenBank/DDBJ databases">
        <authorList>
            <person name="Sun Q."/>
            <person name="Kim S."/>
        </authorList>
    </citation>
    <scope>NUCLEOTIDE SEQUENCE</scope>
    <source>
        <strain evidence="3">KCTC 23430</strain>
    </source>
</reference>
<dbReference type="Gene3D" id="3.40.50.1980">
    <property type="entry name" value="Nitrogenase molybdenum iron protein domain"/>
    <property type="match status" value="2"/>
</dbReference>
<dbReference type="Proteomes" id="UP000644693">
    <property type="component" value="Unassembled WGS sequence"/>
</dbReference>
<evidence type="ECO:0000313" key="4">
    <source>
        <dbReference type="Proteomes" id="UP000644693"/>
    </source>
</evidence>
<protein>
    <submittedName>
        <fullName evidence="3">Hemin ABC transporter substrate-binding protein</fullName>
    </submittedName>
</protein>
<dbReference type="SUPFAM" id="SSF53807">
    <property type="entry name" value="Helical backbone' metal receptor"/>
    <property type="match status" value="1"/>
</dbReference>
<feature type="chain" id="PRO_5036674563" evidence="1">
    <location>
        <begin position="30"/>
        <end position="302"/>
    </location>
</feature>
<dbReference type="AlphaFoldDB" id="A0A918XKF3"/>
<evidence type="ECO:0000256" key="1">
    <source>
        <dbReference type="SAM" id="SignalP"/>
    </source>
</evidence>
<feature type="domain" description="Fe/B12 periplasmic-binding" evidence="2">
    <location>
        <begin position="40"/>
        <end position="287"/>
    </location>
</feature>
<organism evidence="3 4">
    <name type="scientific">Parahalioglobus pacificus</name>
    <dbReference type="NCBI Taxonomy" id="930806"/>
    <lineage>
        <taxon>Bacteria</taxon>
        <taxon>Pseudomonadati</taxon>
        <taxon>Pseudomonadota</taxon>
        <taxon>Gammaproteobacteria</taxon>
        <taxon>Cellvibrionales</taxon>
        <taxon>Halieaceae</taxon>
        <taxon>Parahalioglobus</taxon>
    </lineage>
</organism>
<dbReference type="InterPro" id="IPR050902">
    <property type="entry name" value="ABC_Transporter_SBP"/>
</dbReference>
<dbReference type="EMBL" id="BMYM01000002">
    <property type="protein sequence ID" value="GHD35978.1"/>
    <property type="molecule type" value="Genomic_DNA"/>
</dbReference>